<reference evidence="2 3" key="1">
    <citation type="submission" date="2015-01" db="EMBL/GenBank/DDBJ databases">
        <title>Jeotgalibacillus campisalis genome sequencing.</title>
        <authorList>
            <person name="Goh K.M."/>
            <person name="Chan K.-G."/>
            <person name="Yaakop A.S."/>
            <person name="Ee R."/>
            <person name="Gan H.M."/>
            <person name="Chan C.S."/>
        </authorList>
    </citation>
    <scope>NUCLEOTIDE SEQUENCE [LARGE SCALE GENOMIC DNA]</scope>
    <source>
        <strain evidence="2 3">SF-57</strain>
    </source>
</reference>
<protein>
    <recommendedName>
        <fullName evidence="4">UDP-N-acetylenolpyruvoylglucosamine reductase</fullName>
    </recommendedName>
</protein>
<dbReference type="PATRIC" id="fig|220754.4.peg.3398"/>
<gene>
    <name evidence="2" type="ORF">KR50_33830</name>
</gene>
<sequence>MEIQRISKTGPAKASAKAEKAKESTSFSEVMAKKRGSTLIDKMTAMSKEIEDQGKVLAESRSVEDLKKYKKLVKQFMEEAVSNALQLEDQRGFNRRGRTKVYKIVKEVDQGLIDLTNSVLQKEQKGIDILSKIGQIQGMLINVYT</sequence>
<dbReference type="OrthoDB" id="1680946at2"/>
<proteinExistence type="predicted"/>
<name>A0A0C2QY76_9BACL</name>
<evidence type="ECO:0000313" key="3">
    <source>
        <dbReference type="Proteomes" id="UP000031972"/>
    </source>
</evidence>
<dbReference type="InterPro" id="IPR005585">
    <property type="entry name" value="DUF327"/>
</dbReference>
<organism evidence="2 3">
    <name type="scientific">Jeotgalibacillus campisalis</name>
    <dbReference type="NCBI Taxonomy" id="220754"/>
    <lineage>
        <taxon>Bacteria</taxon>
        <taxon>Bacillati</taxon>
        <taxon>Bacillota</taxon>
        <taxon>Bacilli</taxon>
        <taxon>Bacillales</taxon>
        <taxon>Caryophanaceae</taxon>
        <taxon>Jeotgalibacillus</taxon>
    </lineage>
</organism>
<comment type="caution">
    <text evidence="2">The sequence shown here is derived from an EMBL/GenBank/DDBJ whole genome shotgun (WGS) entry which is preliminary data.</text>
</comment>
<feature type="region of interest" description="Disordered" evidence="1">
    <location>
        <begin position="1"/>
        <end position="29"/>
    </location>
</feature>
<evidence type="ECO:0000256" key="1">
    <source>
        <dbReference type="SAM" id="MobiDB-lite"/>
    </source>
</evidence>
<dbReference type="RefSeq" id="WP_041061150.1">
    <property type="nucleotide sequence ID" value="NZ_JXRR01000022.1"/>
</dbReference>
<dbReference type="EMBL" id="JXRR01000022">
    <property type="protein sequence ID" value="KIL42980.1"/>
    <property type="molecule type" value="Genomic_DNA"/>
</dbReference>
<dbReference type="Pfam" id="PF03885">
    <property type="entry name" value="DUF327"/>
    <property type="match status" value="1"/>
</dbReference>
<evidence type="ECO:0008006" key="4">
    <source>
        <dbReference type="Google" id="ProtNLM"/>
    </source>
</evidence>
<keyword evidence="3" id="KW-1185">Reference proteome</keyword>
<dbReference type="Gene3D" id="1.20.120.490">
    <property type="entry name" value="Hypothetical protein TM1646-like domain"/>
    <property type="match status" value="1"/>
</dbReference>
<dbReference type="InterPro" id="IPR024042">
    <property type="entry name" value="TM1646-like_dom_sf"/>
</dbReference>
<dbReference type="Proteomes" id="UP000031972">
    <property type="component" value="Unassembled WGS sequence"/>
</dbReference>
<evidence type="ECO:0000313" key="2">
    <source>
        <dbReference type="EMBL" id="KIL42980.1"/>
    </source>
</evidence>
<accession>A0A0C2QY76</accession>
<dbReference type="SUPFAM" id="SSF158397">
    <property type="entry name" value="TM1646-like"/>
    <property type="match status" value="1"/>
</dbReference>
<dbReference type="AlphaFoldDB" id="A0A0C2QY76"/>